<sequence length="421" mass="47430">MPAKRQNAGPSTGQKRTRFADSPSTEAEFNDELLEEDLPENAQRQRTKAKRQLKDQDGYGSDSSNDEEGVVPSRRPGAKEDEDDDVDMFADDVNDEPAKDKGKGKEKEFMELGDFEGQEFGRTTGDDEDEYDSENERQRRKQGLDGDMGIEITPFNMKNEMEEGRFTADGETYVQNEKDPNEKHDVWLVDLDEDEIAKARKAHKAREEQERQREQQEANAAGDKAKTDQLLQAAIEVMERGETVLEALQRLGKEAEEKRKKDEAGQKKKTWAEKQRERKAAAAAEAQQASDPFHTANPFTNLSNIVSALTAIGQLDVYSLSRESIQRMLPAPTQSTNGDGGAASRPARDDRQFSYRFSMSYVKSLPEAQRPIEREVFGPFPILQLRQWRGTGFFGGPDCPNVELRKAGEDGPWGTWDEIVG</sequence>
<dbReference type="GO" id="GO:0005682">
    <property type="term" value="C:U5 snRNP"/>
    <property type="evidence" value="ECO:0007669"/>
    <property type="project" value="InterPro"/>
</dbReference>
<dbReference type="Proteomes" id="UP001182556">
    <property type="component" value="Unassembled WGS sequence"/>
</dbReference>
<protein>
    <submittedName>
        <fullName evidence="2">SMC2orf</fullName>
    </submittedName>
</protein>
<feature type="region of interest" description="Disordered" evidence="1">
    <location>
        <begin position="1"/>
        <end position="151"/>
    </location>
</feature>
<evidence type="ECO:0000256" key="1">
    <source>
        <dbReference type="SAM" id="MobiDB-lite"/>
    </source>
</evidence>
<keyword evidence="3" id="KW-1185">Reference proteome</keyword>
<comment type="caution">
    <text evidence="2">The sequence shown here is derived from an EMBL/GenBank/DDBJ whole genome shotgun (WGS) entry which is preliminary data.</text>
</comment>
<dbReference type="PANTHER" id="PTHR13138">
    <property type="entry name" value="PROTEIN LIN1"/>
    <property type="match status" value="1"/>
</dbReference>
<name>A0AAD9D091_PAPLA</name>
<accession>A0AAD9D091</accession>
<evidence type="ECO:0000313" key="2">
    <source>
        <dbReference type="EMBL" id="KAK1923670.1"/>
    </source>
</evidence>
<dbReference type="InterPro" id="IPR039905">
    <property type="entry name" value="CD2BP2/Lin1"/>
</dbReference>
<organism evidence="2 3">
    <name type="scientific">Papiliotrema laurentii</name>
    <name type="common">Cryptococcus laurentii</name>
    <dbReference type="NCBI Taxonomy" id="5418"/>
    <lineage>
        <taxon>Eukaryota</taxon>
        <taxon>Fungi</taxon>
        <taxon>Dikarya</taxon>
        <taxon>Basidiomycota</taxon>
        <taxon>Agaricomycotina</taxon>
        <taxon>Tremellomycetes</taxon>
        <taxon>Tremellales</taxon>
        <taxon>Rhynchogastremaceae</taxon>
        <taxon>Papiliotrema</taxon>
    </lineage>
</organism>
<feature type="region of interest" description="Disordered" evidence="1">
    <location>
        <begin position="198"/>
        <end position="227"/>
    </location>
</feature>
<dbReference type="AlphaFoldDB" id="A0AAD9D091"/>
<feature type="region of interest" description="Disordered" evidence="1">
    <location>
        <begin position="330"/>
        <end position="349"/>
    </location>
</feature>
<evidence type="ECO:0000313" key="3">
    <source>
        <dbReference type="Proteomes" id="UP001182556"/>
    </source>
</evidence>
<proteinExistence type="predicted"/>
<feature type="region of interest" description="Disordered" evidence="1">
    <location>
        <begin position="251"/>
        <end position="295"/>
    </location>
</feature>
<feature type="compositionally biased region" description="Basic and acidic residues" evidence="1">
    <location>
        <begin position="205"/>
        <end position="216"/>
    </location>
</feature>
<dbReference type="PANTHER" id="PTHR13138:SF3">
    <property type="entry name" value="CD2 ANTIGEN CYTOPLASMIC TAIL-BINDING PROTEIN 2"/>
    <property type="match status" value="1"/>
</dbReference>
<gene>
    <name evidence="2" type="ORF">DB88DRAFT_492036</name>
</gene>
<feature type="compositionally biased region" description="Acidic residues" evidence="1">
    <location>
        <begin position="80"/>
        <end position="95"/>
    </location>
</feature>
<feature type="compositionally biased region" description="Acidic residues" evidence="1">
    <location>
        <begin position="28"/>
        <end position="39"/>
    </location>
</feature>
<dbReference type="EMBL" id="JAODAN010000006">
    <property type="protein sequence ID" value="KAK1923670.1"/>
    <property type="molecule type" value="Genomic_DNA"/>
</dbReference>
<reference evidence="2" key="1">
    <citation type="submission" date="2023-02" db="EMBL/GenBank/DDBJ databases">
        <title>Identification and recombinant expression of a fungal hydrolase from Papiliotrema laurentii that hydrolyzes apple cutin and clears colloidal polyester polyurethane.</title>
        <authorList>
            <consortium name="DOE Joint Genome Institute"/>
            <person name="Roman V.A."/>
            <person name="Bojanowski C."/>
            <person name="Crable B.R."/>
            <person name="Wagner D.N."/>
            <person name="Hung C.S."/>
            <person name="Nadeau L.J."/>
            <person name="Schratz L."/>
            <person name="Haridas S."/>
            <person name="Pangilinan J."/>
            <person name="Lipzen A."/>
            <person name="Na H."/>
            <person name="Yan M."/>
            <person name="Ng V."/>
            <person name="Grigoriev I.V."/>
            <person name="Spatafora J.W."/>
            <person name="Barlow D."/>
            <person name="Biffinger J."/>
            <person name="Kelley-Loughnane N."/>
            <person name="Varaljay V.A."/>
            <person name="Crookes-Goodson W.J."/>
        </authorList>
    </citation>
    <scope>NUCLEOTIDE SEQUENCE</scope>
    <source>
        <strain evidence="2">5307AH</strain>
    </source>
</reference>
<feature type="compositionally biased region" description="Basic and acidic residues" evidence="1">
    <location>
        <begin position="96"/>
        <end position="110"/>
    </location>
</feature>
<feature type="compositionally biased region" description="Basic and acidic residues" evidence="1">
    <location>
        <begin position="251"/>
        <end position="280"/>
    </location>
</feature>